<dbReference type="Proteomes" id="UP000309389">
    <property type="component" value="Unassembled WGS sequence"/>
</dbReference>
<dbReference type="GO" id="GO:0016787">
    <property type="term" value="F:hydrolase activity"/>
    <property type="evidence" value="ECO:0007669"/>
    <property type="project" value="UniProtKB-KW"/>
</dbReference>
<evidence type="ECO:0000259" key="2">
    <source>
        <dbReference type="Pfam" id="PF07486"/>
    </source>
</evidence>
<dbReference type="Pfam" id="PF07486">
    <property type="entry name" value="Hydrolase_2"/>
    <property type="match status" value="1"/>
</dbReference>
<dbReference type="InterPro" id="IPR042047">
    <property type="entry name" value="SleB_dom1"/>
</dbReference>
<keyword evidence="3" id="KW-0378">Hydrolase</keyword>
<dbReference type="EMBL" id="SSHH01000001">
    <property type="protein sequence ID" value="TIX52102.1"/>
    <property type="molecule type" value="Genomic_DNA"/>
</dbReference>
<comment type="caution">
    <text evidence="3">The sequence shown here is derived from an EMBL/GenBank/DDBJ whole genome shotgun (WGS) entry which is preliminary data.</text>
</comment>
<gene>
    <name evidence="3" type="ORF">E5222_01910</name>
</gene>
<organism evidence="3 4">
    <name type="scientific">Alteraurantiacibacter aquimixticola</name>
    <dbReference type="NCBI Taxonomy" id="2489173"/>
    <lineage>
        <taxon>Bacteria</taxon>
        <taxon>Pseudomonadati</taxon>
        <taxon>Pseudomonadota</taxon>
        <taxon>Alphaproteobacteria</taxon>
        <taxon>Sphingomonadales</taxon>
        <taxon>Erythrobacteraceae</taxon>
        <taxon>Alteraurantiacibacter</taxon>
    </lineage>
</organism>
<feature type="region of interest" description="Disordered" evidence="1">
    <location>
        <begin position="261"/>
        <end position="291"/>
    </location>
</feature>
<dbReference type="OrthoDB" id="9785345at2"/>
<accession>A0A4T3F8K9</accession>
<name>A0A4T3F8K9_9SPHN</name>
<evidence type="ECO:0000256" key="1">
    <source>
        <dbReference type="SAM" id="MobiDB-lite"/>
    </source>
</evidence>
<evidence type="ECO:0000313" key="3">
    <source>
        <dbReference type="EMBL" id="TIX52102.1"/>
    </source>
</evidence>
<sequence length="291" mass="30824">MPETVAPAANGETSGNALALISEPGPGAFKPLTAEEAIIANALVPVAETDFAPGMRLQLPDSSESFDAAAHCLTAAIYYEAGFEPADGQRAVAQVVINRVHHPAYPNSVCDVVFQGSERSTGCQFTFTCDGSLNRQPIPQAWDAAQDIARQALSGTVYEGVGLSTHYHADYVVPYWASSLAETATIGRHIFYRWNGREGTRISFAQAYRPEGQIPAGLAFADGVGDASGRVLLSARIIPEERPILNLAGAQMSGAPIASEEEATALGTQDRRPSTSERFVIPMTATSGGER</sequence>
<dbReference type="InterPro" id="IPR011105">
    <property type="entry name" value="Cell_wall_hydrolase_SleB"/>
</dbReference>
<keyword evidence="4" id="KW-1185">Reference proteome</keyword>
<protein>
    <submittedName>
        <fullName evidence="3">Cell wall hydrolase</fullName>
    </submittedName>
</protein>
<dbReference type="AlphaFoldDB" id="A0A4T3F8K9"/>
<feature type="domain" description="Cell wall hydrolase SleB" evidence="2">
    <location>
        <begin position="84"/>
        <end position="192"/>
    </location>
</feature>
<dbReference type="Gene3D" id="1.10.10.2520">
    <property type="entry name" value="Cell wall hydrolase SleB, domain 1"/>
    <property type="match status" value="1"/>
</dbReference>
<evidence type="ECO:0000313" key="4">
    <source>
        <dbReference type="Proteomes" id="UP000309389"/>
    </source>
</evidence>
<reference evidence="3 4" key="1">
    <citation type="submission" date="2019-04" db="EMBL/GenBank/DDBJ databases">
        <title>Altererythrobacter aquimixticola sp. nov., isolated from sediment of junction between the ocean and a freshwater spring.</title>
        <authorList>
            <person name="Yoon J.-H."/>
        </authorList>
    </citation>
    <scope>NUCLEOTIDE SEQUENCE [LARGE SCALE GENOMIC DNA]</scope>
    <source>
        <strain evidence="3 4">SSKS-13</strain>
    </source>
</reference>
<proteinExistence type="predicted"/>